<dbReference type="RefSeq" id="WP_166518700.1">
    <property type="nucleotide sequence ID" value="NZ_JAAABJ010000264.1"/>
</dbReference>
<organism evidence="2 3">
    <name type="scientific">Elizabethkingia argenteiflava</name>
    <dbReference type="NCBI Taxonomy" id="2681556"/>
    <lineage>
        <taxon>Bacteria</taxon>
        <taxon>Pseudomonadati</taxon>
        <taxon>Bacteroidota</taxon>
        <taxon>Flavobacteriia</taxon>
        <taxon>Flavobacteriales</taxon>
        <taxon>Weeksellaceae</taxon>
        <taxon>Elizabethkingia</taxon>
    </lineage>
</organism>
<sequence>MWNILLYGVFFLLIAYWVWKYRYLITAVRKTYMKGKWGAHILDGQYSAVHIIKNAEPQPWEKDNNYNQTPLSYQLLEHLAQTKTVSFLVVKRGKLLAEYYWSGHDEKSKTNSFSMAKSLTVMLLGCAIHDNKIQGTEAKLIDFYPEFSQDPYGKLCSLEHLSAMESGLDWEEDYSSPFKPNAKAYYGDDLAELMLKRRFKSSPGRQFEYQSGTTQLLGFAIRKAIGMSLSDYASEKLWKPLGMEESAFWNLDRTEGMEKTYCCINAISRDFAKLGQLLLNLGQWQGKQILQPEFVKKMITGTPLSQGAYGNGIWVNKDAAVSHYYLRGLYGQYVICIPEHDIVMVRTGYTRSEQKDSKGRPAEVAFIVDEIVQLFNA</sequence>
<gene>
    <name evidence="2" type="ORF">GNY06_02725</name>
</gene>
<accession>A0A845PV40</accession>
<dbReference type="InterPro" id="IPR012338">
    <property type="entry name" value="Beta-lactam/transpept-like"/>
</dbReference>
<dbReference type="AlphaFoldDB" id="A0A845PV40"/>
<dbReference type="GO" id="GO:0016787">
    <property type="term" value="F:hydrolase activity"/>
    <property type="evidence" value="ECO:0007669"/>
    <property type="project" value="UniProtKB-KW"/>
</dbReference>
<evidence type="ECO:0000313" key="2">
    <source>
        <dbReference type="EMBL" id="NAW50347.1"/>
    </source>
</evidence>
<reference evidence="2 3" key="1">
    <citation type="submission" date="2019-11" db="EMBL/GenBank/DDBJ databases">
        <title>Characterization of Elizabethkingia argenteiflava sp. nov., isolated from inner surface of Soybean Pods.</title>
        <authorList>
            <person name="Mo S."/>
        </authorList>
    </citation>
    <scope>NUCLEOTIDE SEQUENCE [LARGE SCALE GENOMIC DNA]</scope>
    <source>
        <strain evidence="2 3">YB22</strain>
    </source>
</reference>
<name>A0A845PV40_9FLAO</name>
<dbReference type="SUPFAM" id="SSF56601">
    <property type="entry name" value="beta-lactamase/transpeptidase-like"/>
    <property type="match status" value="1"/>
</dbReference>
<dbReference type="Gene3D" id="3.40.710.10">
    <property type="entry name" value="DD-peptidase/beta-lactamase superfamily"/>
    <property type="match status" value="1"/>
</dbReference>
<keyword evidence="3" id="KW-1185">Reference proteome</keyword>
<dbReference type="PANTHER" id="PTHR43283:SF7">
    <property type="entry name" value="BETA-LACTAMASE-RELATED DOMAIN-CONTAINING PROTEIN"/>
    <property type="match status" value="1"/>
</dbReference>
<proteinExistence type="predicted"/>
<keyword evidence="2" id="KW-0378">Hydrolase</keyword>
<protein>
    <submittedName>
        <fullName evidence="2">Serine hydrolase</fullName>
    </submittedName>
</protein>
<dbReference type="InterPro" id="IPR001466">
    <property type="entry name" value="Beta-lactam-related"/>
</dbReference>
<dbReference type="Pfam" id="PF00144">
    <property type="entry name" value="Beta-lactamase"/>
    <property type="match status" value="1"/>
</dbReference>
<evidence type="ECO:0000259" key="1">
    <source>
        <dbReference type="Pfam" id="PF00144"/>
    </source>
</evidence>
<comment type="caution">
    <text evidence="2">The sequence shown here is derived from an EMBL/GenBank/DDBJ whole genome shotgun (WGS) entry which is preliminary data.</text>
</comment>
<dbReference type="EMBL" id="JAAABJ010000264">
    <property type="protein sequence ID" value="NAW50347.1"/>
    <property type="molecule type" value="Genomic_DNA"/>
</dbReference>
<evidence type="ECO:0000313" key="3">
    <source>
        <dbReference type="Proteomes" id="UP000553459"/>
    </source>
</evidence>
<feature type="domain" description="Beta-lactamase-related" evidence="1">
    <location>
        <begin position="76"/>
        <end position="346"/>
    </location>
</feature>
<dbReference type="PANTHER" id="PTHR43283">
    <property type="entry name" value="BETA-LACTAMASE-RELATED"/>
    <property type="match status" value="1"/>
</dbReference>
<dbReference type="InterPro" id="IPR050789">
    <property type="entry name" value="Diverse_Enzym_Activities"/>
</dbReference>
<dbReference type="Proteomes" id="UP000553459">
    <property type="component" value="Unassembled WGS sequence"/>
</dbReference>